<dbReference type="EMBL" id="JADFTS010000009">
    <property type="protein sequence ID" value="KAF9588106.1"/>
    <property type="molecule type" value="Genomic_DNA"/>
</dbReference>
<dbReference type="AlphaFoldDB" id="A0A835GV43"/>
<gene>
    <name evidence="2" type="ORF">IFM89_007582</name>
</gene>
<sequence length="182" mass="19953">MLSLKDSHEEDADVSPTVDTDSAVAENEVAQEEDSATDSETDLADNALEIPDDQFSNIESMELLLPDWHQNMVEFLRTGELPLDGALSTKSKRDAWRVVLLPTSGALIMTRSYAARAFKPGDWVLRQGKGALNPTNDLNFGELGGPFIIERLASKGSYFLKNLAGDVLTKPWSSVPFGAYFT</sequence>
<dbReference type="Proteomes" id="UP000631114">
    <property type="component" value="Unassembled WGS sequence"/>
</dbReference>
<evidence type="ECO:0000313" key="2">
    <source>
        <dbReference type="EMBL" id="KAF9588106.1"/>
    </source>
</evidence>
<evidence type="ECO:0000313" key="3">
    <source>
        <dbReference type="Proteomes" id="UP000631114"/>
    </source>
</evidence>
<proteinExistence type="predicted"/>
<protein>
    <submittedName>
        <fullName evidence="2">Uncharacterized protein</fullName>
    </submittedName>
</protein>
<evidence type="ECO:0000256" key="1">
    <source>
        <dbReference type="SAM" id="MobiDB-lite"/>
    </source>
</evidence>
<organism evidence="2 3">
    <name type="scientific">Coptis chinensis</name>
    <dbReference type="NCBI Taxonomy" id="261450"/>
    <lineage>
        <taxon>Eukaryota</taxon>
        <taxon>Viridiplantae</taxon>
        <taxon>Streptophyta</taxon>
        <taxon>Embryophyta</taxon>
        <taxon>Tracheophyta</taxon>
        <taxon>Spermatophyta</taxon>
        <taxon>Magnoliopsida</taxon>
        <taxon>Ranunculales</taxon>
        <taxon>Ranunculaceae</taxon>
        <taxon>Coptidoideae</taxon>
        <taxon>Coptis</taxon>
    </lineage>
</organism>
<accession>A0A835GV43</accession>
<name>A0A835GV43_9MAGN</name>
<keyword evidence="3" id="KW-1185">Reference proteome</keyword>
<feature type="compositionally biased region" description="Acidic residues" evidence="1">
    <location>
        <begin position="29"/>
        <end position="42"/>
    </location>
</feature>
<reference evidence="2 3" key="1">
    <citation type="submission" date="2020-10" db="EMBL/GenBank/DDBJ databases">
        <title>The Coptis chinensis genome and diversification of protoberbering-type alkaloids.</title>
        <authorList>
            <person name="Wang B."/>
            <person name="Shu S."/>
            <person name="Song C."/>
            <person name="Liu Y."/>
        </authorList>
    </citation>
    <scope>NUCLEOTIDE SEQUENCE [LARGE SCALE GENOMIC DNA]</scope>
    <source>
        <strain evidence="2">HL-2020</strain>
        <tissue evidence="2">Leaf</tissue>
    </source>
</reference>
<feature type="non-terminal residue" evidence="2">
    <location>
        <position position="1"/>
    </location>
</feature>
<comment type="caution">
    <text evidence="2">The sequence shown here is derived from an EMBL/GenBank/DDBJ whole genome shotgun (WGS) entry which is preliminary data.</text>
</comment>
<feature type="region of interest" description="Disordered" evidence="1">
    <location>
        <begin position="1"/>
        <end position="42"/>
    </location>
</feature>